<evidence type="ECO:0000259" key="3">
    <source>
        <dbReference type="Pfam" id="PF03816"/>
    </source>
</evidence>
<reference evidence="4 5" key="1">
    <citation type="submission" date="2016-10" db="EMBL/GenBank/DDBJ databases">
        <authorList>
            <person name="de Groot N.N."/>
        </authorList>
    </citation>
    <scope>NUCLEOTIDE SEQUENCE [LARGE SCALE GENOMIC DNA]</scope>
    <source>
        <strain evidence="4 5">DSM 9179</strain>
    </source>
</reference>
<name>A0A1I0ME71_9FIRM</name>
<dbReference type="Proteomes" id="UP000199701">
    <property type="component" value="Unassembled WGS sequence"/>
</dbReference>
<dbReference type="AlphaFoldDB" id="A0A1I0ME71"/>
<feature type="domain" description="Cell envelope-related transcriptional attenuator" evidence="3">
    <location>
        <begin position="260"/>
        <end position="411"/>
    </location>
</feature>
<dbReference type="OrthoDB" id="27330at2"/>
<feature type="transmembrane region" description="Helical" evidence="2">
    <location>
        <begin position="59"/>
        <end position="76"/>
    </location>
</feature>
<sequence length="522" mass="57238">MSNTKLLSTRSSKLNQKNIKKKKRLRNRKIGFSLIAIQIIITIIFMLLLFHFNIVPDKYMIMIIVVLILITAYNVISQFTKAHMIGKLLSVILSIALLTSSFYIAKTTNMLDSITNTNPDNITVSVIVLSTDPAQNITDAKDYKFGCHSIIDKVNTDKAITQINEKVGSTINTSTYSEWKTLVNALNSKEVKAIILNEAYRSALQELYPDFSSTTRIIDTITIQNQNAPKAADKNVSTEPFSIYIAGNDEYGNKISSIGRNDVNIIATFNPKTKQALLVTTPRDYYITLDNLAGNTGLDKLTHAGNFGIEGSIAALQNLYNTDIDYYVKVNFTGAVGIVDALGGITVDSELAFTTCSDTAPIPYKFVVGANECNGEKALAFCRERQVLANGDNQRGRNQMIAIKAIFAKATSPAIITNYSAVLDSVSNMFATNIPTNAIAAMVKDTLSDSTTWNIQTYNVTGTGATKQCQLFGFYADVMIPDYSTVNNAIELMSKIKQGEAFDVDQYVNSQKEAASSATKAK</sequence>
<evidence type="ECO:0000256" key="1">
    <source>
        <dbReference type="ARBA" id="ARBA00006068"/>
    </source>
</evidence>
<keyword evidence="2" id="KW-0472">Membrane</keyword>
<feature type="transmembrane region" description="Helical" evidence="2">
    <location>
        <begin position="88"/>
        <end position="105"/>
    </location>
</feature>
<gene>
    <name evidence="4" type="ORF">SAMN05421659_101405</name>
</gene>
<dbReference type="InterPro" id="IPR004474">
    <property type="entry name" value="LytR_CpsA_psr"/>
</dbReference>
<dbReference type="Pfam" id="PF03816">
    <property type="entry name" value="LytR_cpsA_psr"/>
    <property type="match status" value="1"/>
</dbReference>
<dbReference type="PANTHER" id="PTHR33392:SF6">
    <property type="entry name" value="POLYISOPRENYL-TEICHOIC ACID--PEPTIDOGLYCAN TEICHOIC ACID TRANSFERASE TAGU"/>
    <property type="match status" value="1"/>
</dbReference>
<evidence type="ECO:0000256" key="2">
    <source>
        <dbReference type="SAM" id="Phobius"/>
    </source>
</evidence>
<dbReference type="STRING" id="99656.SAMN05421659_101405"/>
<evidence type="ECO:0000313" key="4">
    <source>
        <dbReference type="EMBL" id="SEV86056.1"/>
    </source>
</evidence>
<accession>A0A1I0ME71</accession>
<keyword evidence="2" id="KW-1133">Transmembrane helix</keyword>
<evidence type="ECO:0000313" key="5">
    <source>
        <dbReference type="Proteomes" id="UP000199701"/>
    </source>
</evidence>
<protein>
    <submittedName>
        <fullName evidence="4">Cell envelope-related function transcriptional attenuator common domain-containing protein</fullName>
    </submittedName>
</protein>
<keyword evidence="2" id="KW-0812">Transmembrane</keyword>
<dbReference type="NCBIfam" id="TIGR00350">
    <property type="entry name" value="lytR_cpsA_psr"/>
    <property type="match status" value="1"/>
</dbReference>
<feature type="transmembrane region" description="Helical" evidence="2">
    <location>
        <begin position="30"/>
        <end position="53"/>
    </location>
</feature>
<dbReference type="EMBL" id="FOJI01000001">
    <property type="protein sequence ID" value="SEV86056.1"/>
    <property type="molecule type" value="Genomic_DNA"/>
</dbReference>
<dbReference type="PANTHER" id="PTHR33392">
    <property type="entry name" value="POLYISOPRENYL-TEICHOIC ACID--PEPTIDOGLYCAN TEICHOIC ACID TRANSFERASE TAGU"/>
    <property type="match status" value="1"/>
</dbReference>
<comment type="similarity">
    <text evidence="1">Belongs to the LytR/CpsA/Psr (LCP) family.</text>
</comment>
<proteinExistence type="inferred from homology"/>
<keyword evidence="5" id="KW-1185">Reference proteome</keyword>
<dbReference type="Gene3D" id="3.40.190.10">
    <property type="entry name" value="Periplasmic binding protein-like II"/>
    <property type="match status" value="1"/>
</dbReference>
<dbReference type="RefSeq" id="WP_092450031.1">
    <property type="nucleotide sequence ID" value="NZ_FOJI01000001.1"/>
</dbReference>
<dbReference type="InterPro" id="IPR050922">
    <property type="entry name" value="LytR/CpsA/Psr_CW_biosynth"/>
</dbReference>
<organism evidence="4 5">
    <name type="scientific">[Clostridium] fimetarium</name>
    <dbReference type="NCBI Taxonomy" id="99656"/>
    <lineage>
        <taxon>Bacteria</taxon>
        <taxon>Bacillati</taxon>
        <taxon>Bacillota</taxon>
        <taxon>Clostridia</taxon>
        <taxon>Lachnospirales</taxon>
        <taxon>Lachnospiraceae</taxon>
    </lineage>
</organism>
<dbReference type="Gene3D" id="3.40.630.190">
    <property type="entry name" value="LCP protein"/>
    <property type="match status" value="1"/>
</dbReference>